<evidence type="ECO:0000313" key="2">
    <source>
        <dbReference type="EnsemblPlants" id="KRH71123"/>
    </source>
</evidence>
<dbReference type="PaxDb" id="3847-GLYMA02G14715.1"/>
<proteinExistence type="predicted"/>
<dbReference type="GO" id="GO:0006203">
    <property type="term" value="P:dGTP catabolic process"/>
    <property type="evidence" value="ECO:0000318"/>
    <property type="project" value="GO_Central"/>
</dbReference>
<dbReference type="Gramene" id="KRH71123">
    <property type="protein sequence ID" value="KRH71123"/>
    <property type="gene ID" value="GLYMA_02G130900"/>
</dbReference>
<dbReference type="STRING" id="3847.A0A0R0L351"/>
<keyword evidence="3" id="KW-1185">Reference proteome</keyword>
<dbReference type="AlphaFoldDB" id="A0A0R0L351"/>
<dbReference type="EMBL" id="CM000835">
    <property type="protein sequence ID" value="KRH71123.1"/>
    <property type="molecule type" value="Genomic_DNA"/>
</dbReference>
<dbReference type="EnsemblPlants" id="KRH71123">
    <property type="protein sequence ID" value="KRH71123"/>
    <property type="gene ID" value="GLYMA_02G130900"/>
</dbReference>
<dbReference type="Gene3D" id="3.90.79.10">
    <property type="entry name" value="Nucleoside Triphosphate Pyrophosphohydrolase"/>
    <property type="match status" value="1"/>
</dbReference>
<accession>A0A0R0L351</accession>
<dbReference type="InParanoid" id="A0A0R0L351"/>
<reference evidence="1" key="3">
    <citation type="submission" date="2018-07" db="EMBL/GenBank/DDBJ databases">
        <title>WGS assembly of Glycine max.</title>
        <authorList>
            <person name="Schmutz J."/>
            <person name="Cannon S."/>
            <person name="Schlueter J."/>
            <person name="Ma J."/>
            <person name="Mitros T."/>
            <person name="Nelson W."/>
            <person name="Hyten D."/>
            <person name="Song Q."/>
            <person name="Thelen J."/>
            <person name="Cheng J."/>
            <person name="Xu D."/>
            <person name="Hellsten U."/>
            <person name="May G."/>
            <person name="Yu Y."/>
            <person name="Sakurai T."/>
            <person name="Umezawa T."/>
            <person name="Bhattacharyya M."/>
            <person name="Sandhu D."/>
            <person name="Valliyodan B."/>
            <person name="Lindquist E."/>
            <person name="Peto M."/>
            <person name="Grant D."/>
            <person name="Shu S."/>
            <person name="Goodstein D."/>
            <person name="Barry K."/>
            <person name="Futrell-Griggs M."/>
            <person name="Abernathy B."/>
            <person name="Du J."/>
            <person name="Tian Z."/>
            <person name="Zhu L."/>
            <person name="Gill N."/>
            <person name="Joshi T."/>
            <person name="Libault M."/>
            <person name="Sethuraman A."/>
            <person name="Zhang X."/>
            <person name="Shinozaki K."/>
            <person name="Nguyen H."/>
            <person name="Wing R."/>
            <person name="Cregan P."/>
            <person name="Specht J."/>
            <person name="Grimwood J."/>
            <person name="Rokhsar D."/>
            <person name="Stacey G."/>
            <person name="Shoemaker R."/>
            <person name="Jackson S."/>
        </authorList>
    </citation>
    <scope>NUCLEOTIDE SEQUENCE</scope>
    <source>
        <tissue evidence="1">Callus</tissue>
    </source>
</reference>
<dbReference type="PANTHER" id="PTHR16099">
    <property type="entry name" value="8-OXO-DGTP DIPHOSPHATES NUDT15"/>
    <property type="match status" value="1"/>
</dbReference>
<gene>
    <name evidence="1" type="ORF">GLYMA_02G130900</name>
</gene>
<dbReference type="Proteomes" id="UP000008827">
    <property type="component" value="Chromosome 2"/>
</dbReference>
<evidence type="ECO:0000313" key="1">
    <source>
        <dbReference type="EMBL" id="KRH71123.1"/>
    </source>
</evidence>
<dbReference type="GO" id="GO:0005829">
    <property type="term" value="C:cytosol"/>
    <property type="evidence" value="ECO:0000318"/>
    <property type="project" value="GO_Central"/>
</dbReference>
<name>A0A0R0L351_SOYBN</name>
<evidence type="ECO:0000313" key="3">
    <source>
        <dbReference type="Proteomes" id="UP000008827"/>
    </source>
</evidence>
<protein>
    <recommendedName>
        <fullName evidence="4">Nudix hydrolase domain-containing protein</fullName>
    </recommendedName>
</protein>
<dbReference type="SMR" id="A0A0R0L351"/>
<reference evidence="2" key="2">
    <citation type="submission" date="2018-02" db="UniProtKB">
        <authorList>
            <consortium name="EnsemblPlants"/>
        </authorList>
    </citation>
    <scope>IDENTIFICATION</scope>
    <source>
        <strain evidence="2">Williams 82</strain>
    </source>
</reference>
<dbReference type="FunFam" id="3.90.79.10:FF:000145">
    <property type="entry name" value="Uncharacterized protein"/>
    <property type="match status" value="1"/>
</dbReference>
<dbReference type="GO" id="GO:0035539">
    <property type="term" value="F:8-oxo-7,8-dihydrodeoxyguanosine triphosphate pyrophosphatase activity"/>
    <property type="evidence" value="ECO:0000318"/>
    <property type="project" value="GO_Central"/>
</dbReference>
<sequence length="117" mass="13390">MENKNNNSGESELRVVVVIFLLKGRSILLGRCRSAVGNATFTLLGGHLEFEQPKKCHYVTIFMRVMVDVDVVKEQVPQNLEPTKCDGWDWYEWDHLSHPLFGPLEKMVKGAFDPFPI</sequence>
<dbReference type="PANTHER" id="PTHR16099:SF5">
    <property type="entry name" value="NUCLEOTIDE TRIPHOSPHATE DIPHOSPHATASE NUDT15"/>
    <property type="match status" value="1"/>
</dbReference>
<organism evidence="1">
    <name type="scientific">Glycine max</name>
    <name type="common">Soybean</name>
    <name type="synonym">Glycine hispida</name>
    <dbReference type="NCBI Taxonomy" id="3847"/>
    <lineage>
        <taxon>Eukaryota</taxon>
        <taxon>Viridiplantae</taxon>
        <taxon>Streptophyta</taxon>
        <taxon>Embryophyta</taxon>
        <taxon>Tracheophyta</taxon>
        <taxon>Spermatophyta</taxon>
        <taxon>Magnoliopsida</taxon>
        <taxon>eudicotyledons</taxon>
        <taxon>Gunneridae</taxon>
        <taxon>Pentapetalae</taxon>
        <taxon>rosids</taxon>
        <taxon>fabids</taxon>
        <taxon>Fabales</taxon>
        <taxon>Fabaceae</taxon>
        <taxon>Papilionoideae</taxon>
        <taxon>50 kb inversion clade</taxon>
        <taxon>NPAAA clade</taxon>
        <taxon>indigoferoid/millettioid clade</taxon>
        <taxon>Phaseoleae</taxon>
        <taxon>Glycine</taxon>
        <taxon>Glycine subgen. Soja</taxon>
    </lineage>
</organism>
<evidence type="ECO:0008006" key="4">
    <source>
        <dbReference type="Google" id="ProtNLM"/>
    </source>
</evidence>
<reference evidence="1 2" key="1">
    <citation type="journal article" date="2010" name="Nature">
        <title>Genome sequence of the palaeopolyploid soybean.</title>
        <authorList>
            <person name="Schmutz J."/>
            <person name="Cannon S.B."/>
            <person name="Schlueter J."/>
            <person name="Ma J."/>
            <person name="Mitros T."/>
            <person name="Nelson W."/>
            <person name="Hyten D.L."/>
            <person name="Song Q."/>
            <person name="Thelen J.J."/>
            <person name="Cheng J."/>
            <person name="Xu D."/>
            <person name="Hellsten U."/>
            <person name="May G.D."/>
            <person name="Yu Y."/>
            <person name="Sakurai T."/>
            <person name="Umezawa T."/>
            <person name="Bhattacharyya M.K."/>
            <person name="Sandhu D."/>
            <person name="Valliyodan B."/>
            <person name="Lindquist E."/>
            <person name="Peto M."/>
            <person name="Grant D."/>
            <person name="Shu S."/>
            <person name="Goodstein D."/>
            <person name="Barry K."/>
            <person name="Futrell-Griggs M."/>
            <person name="Abernathy B."/>
            <person name="Du J."/>
            <person name="Tian Z."/>
            <person name="Zhu L."/>
            <person name="Gill N."/>
            <person name="Joshi T."/>
            <person name="Libault M."/>
            <person name="Sethuraman A."/>
            <person name="Zhang X.-C."/>
            <person name="Shinozaki K."/>
            <person name="Nguyen H.T."/>
            <person name="Wing R.A."/>
            <person name="Cregan P."/>
            <person name="Specht J."/>
            <person name="Grimwood J."/>
            <person name="Rokhsar D."/>
            <person name="Stacey G."/>
            <person name="Shoemaker R.C."/>
            <person name="Jackson S.A."/>
        </authorList>
    </citation>
    <scope>NUCLEOTIDE SEQUENCE</scope>
    <source>
        <strain evidence="2">cv. Williams 82</strain>
        <tissue evidence="1">Callus</tissue>
    </source>
</reference>